<evidence type="ECO:0000256" key="1">
    <source>
        <dbReference type="SAM" id="MobiDB-lite"/>
    </source>
</evidence>
<dbReference type="RefSeq" id="WP_109136919.1">
    <property type="nucleotide sequence ID" value="NZ_QFFN01000005.1"/>
</dbReference>
<gene>
    <name evidence="2" type="ORF">DF200_03545</name>
</gene>
<organism evidence="2 3">
    <name type="scientific">Bifidobacterium catulorum</name>
    <dbReference type="NCBI Taxonomy" id="1630173"/>
    <lineage>
        <taxon>Bacteria</taxon>
        <taxon>Bacillati</taxon>
        <taxon>Actinomycetota</taxon>
        <taxon>Actinomycetes</taxon>
        <taxon>Bifidobacteriales</taxon>
        <taxon>Bifidobacteriaceae</taxon>
        <taxon>Bifidobacterium</taxon>
    </lineage>
</organism>
<feature type="region of interest" description="Disordered" evidence="1">
    <location>
        <begin position="1"/>
        <end position="33"/>
    </location>
</feature>
<protein>
    <recommendedName>
        <fullName evidence="4">Tetratricopeptide repeat protein</fullName>
    </recommendedName>
</protein>
<dbReference type="EMBL" id="QFFN01000005">
    <property type="protein sequence ID" value="PWG60286.1"/>
    <property type="molecule type" value="Genomic_DNA"/>
</dbReference>
<reference evidence="2 3" key="1">
    <citation type="journal article" date="2018" name="Int. J. Syst. Evol. Microbiol.">
        <title>Bifidobacterium catulorum sp. nov., a novel taxon from the faeces of the baby common marmoset (Callithrix jacchus).</title>
        <authorList>
            <person name="Modesto M."/>
            <person name="Michelini S."/>
            <person name="Oki K."/>
            <person name="Biavati B."/>
            <person name="Watanabe K."/>
            <person name="Mattarelli P."/>
        </authorList>
    </citation>
    <scope>NUCLEOTIDE SEQUENCE [LARGE SCALE GENOMIC DNA]</scope>
    <source>
        <strain evidence="2 3">MRM 8.19</strain>
    </source>
</reference>
<accession>A0A2U2MTX6</accession>
<name>A0A2U2MTX6_9BIFI</name>
<evidence type="ECO:0000313" key="3">
    <source>
        <dbReference type="Proteomes" id="UP000245753"/>
    </source>
</evidence>
<comment type="caution">
    <text evidence="2">The sequence shown here is derived from an EMBL/GenBank/DDBJ whole genome shotgun (WGS) entry which is preliminary data.</text>
</comment>
<dbReference type="SUPFAM" id="SSF48452">
    <property type="entry name" value="TPR-like"/>
    <property type="match status" value="1"/>
</dbReference>
<keyword evidence="3" id="KW-1185">Reference proteome</keyword>
<dbReference type="InterPro" id="IPR011990">
    <property type="entry name" value="TPR-like_helical_dom_sf"/>
</dbReference>
<dbReference type="Proteomes" id="UP000245753">
    <property type="component" value="Unassembled WGS sequence"/>
</dbReference>
<evidence type="ECO:0000313" key="2">
    <source>
        <dbReference type="EMBL" id="PWG60286.1"/>
    </source>
</evidence>
<sequence>MAQESNHDGGNVDGQVRDGGISKETLAERRSKRDMKNIVMPHLAAPLPPDVENMLLDRFAYASVPENELGPQSPRVGDWGTAIVMNDIWPVQRDFYITRESESAHEGFMPGEPTELPGVMITNDDGDYEFHSLIEVSRKGIALNLEMPRVTGRAVLDLEETVASASQVYLLDPPLDDDTERLRITHVVKSVVTGDGSSKIEERTHAAQYVSATAKCELEVYTAPYNVSDRTVLESIGYAVVDSPDQLHALTAGEQRVLDDMERMNRIEESIARARELAGSLPACAKWMDDLHYDDCGWELIVALNHVGEELKRAGRPEDALEVFQCCIDVDEYRPYRMYIAFPVIQSAIILRKLKRREEERDLLERWLEDCGDMRNSDRCAEVAERLRKIYARAAGKGRA</sequence>
<dbReference type="AlphaFoldDB" id="A0A2U2MTX6"/>
<evidence type="ECO:0008006" key="4">
    <source>
        <dbReference type="Google" id="ProtNLM"/>
    </source>
</evidence>
<proteinExistence type="predicted"/>